<dbReference type="PANTHER" id="PTHR30545:SF2">
    <property type="entry name" value="SUGAR FERMENTATION STIMULATION PROTEIN A"/>
    <property type="match status" value="1"/>
</dbReference>
<sequence>MSCHNYGEGKIILTMPYDSKGIFLKRPNRFLGKVLINGKEELVHIHDPGRLSELLYEGNEVLLKEYNNKKRKTKWELIGAKYKGNWIFTNSKFHRVISERILKDAEISPFGKVDEIRAEVRVGKSRIDYLLTKNGKRIWVEVKGCTLEENDIALFPDAPTERGRKHVEELKKLIEKGDNSALLILVFHPYVKCFTPNEKRDEKFAESYWNAINKGLKVHPALLQYDGKNIIFKGYTSLCKNIHKG</sequence>
<feature type="domain" description="Sugar fermentation stimulation protein C-terminal" evidence="2">
    <location>
        <begin position="94"/>
        <end position="227"/>
    </location>
</feature>
<dbReference type="KEGG" id="abi:Aboo_0871"/>
<evidence type="ECO:0000259" key="2">
    <source>
        <dbReference type="Pfam" id="PF03749"/>
    </source>
</evidence>
<dbReference type="Proteomes" id="UP000001400">
    <property type="component" value="Chromosome"/>
</dbReference>
<proteinExistence type="inferred from homology"/>
<dbReference type="Gene3D" id="3.40.1350.60">
    <property type="match status" value="1"/>
</dbReference>
<dbReference type="InterPro" id="IPR040452">
    <property type="entry name" value="SfsA_C"/>
</dbReference>
<gene>
    <name evidence="1" type="primary">sfsA</name>
    <name evidence="4" type="ordered locus">Aboo_0871</name>
</gene>
<dbReference type="AlphaFoldDB" id="D3T9A1"/>
<name>D3T9A1_ACIB4</name>
<dbReference type="EMBL" id="CP001941">
    <property type="protein sequence ID" value="ADD08680.1"/>
    <property type="molecule type" value="Genomic_DNA"/>
</dbReference>
<organism evidence="4 5">
    <name type="scientific">Aciduliprofundum boonei (strain DSM 19572 / T469)</name>
    <dbReference type="NCBI Taxonomy" id="439481"/>
    <lineage>
        <taxon>Archaea</taxon>
        <taxon>Methanobacteriati</taxon>
        <taxon>Thermoplasmatota</taxon>
        <taxon>DHVE2 group</taxon>
        <taxon>Candidatus Aciduliprofundum</taxon>
    </lineage>
</organism>
<comment type="similarity">
    <text evidence="1">Belongs to the SfsA family.</text>
</comment>
<feature type="domain" description="SfsA N-terminal OB" evidence="3">
    <location>
        <begin position="24"/>
        <end position="88"/>
    </location>
</feature>
<dbReference type="Pfam" id="PF17746">
    <property type="entry name" value="SfsA_N"/>
    <property type="match status" value="1"/>
</dbReference>
<keyword evidence="5" id="KW-1185">Reference proteome</keyword>
<accession>D3T9A1</accession>
<dbReference type="GeneID" id="8827821"/>
<evidence type="ECO:0000313" key="4">
    <source>
        <dbReference type="EMBL" id="ADD08680.1"/>
    </source>
</evidence>
<reference evidence="4" key="1">
    <citation type="submission" date="2010-02" db="EMBL/GenBank/DDBJ databases">
        <title>Complete sequence of Aciduliprofundum boonei T469.</title>
        <authorList>
            <consortium name="US DOE Joint Genome Institute"/>
            <person name="Lucas S."/>
            <person name="Copeland A."/>
            <person name="Lapidus A."/>
            <person name="Cheng J.-F."/>
            <person name="Bruce D."/>
            <person name="Goodwin L."/>
            <person name="Pitluck S."/>
            <person name="Saunders E."/>
            <person name="Detter J.C."/>
            <person name="Han C."/>
            <person name="Tapia R."/>
            <person name="Land M."/>
            <person name="Hauser L."/>
            <person name="Kyrpides N."/>
            <person name="Mikhailova N."/>
            <person name="Flores G."/>
            <person name="Reysenbach A.-L."/>
            <person name="Woyke T."/>
        </authorList>
    </citation>
    <scope>NUCLEOTIDE SEQUENCE</scope>
    <source>
        <strain evidence="4">T469</strain>
    </source>
</reference>
<dbReference type="GO" id="GO:0003677">
    <property type="term" value="F:DNA binding"/>
    <property type="evidence" value="ECO:0007669"/>
    <property type="project" value="InterPro"/>
</dbReference>
<dbReference type="HAMAP" id="MF_00095">
    <property type="entry name" value="SfsA"/>
    <property type="match status" value="1"/>
</dbReference>
<dbReference type="FunFam" id="2.40.50.580:FF:000002">
    <property type="entry name" value="Sugar fermentation stimulation protein homolog"/>
    <property type="match status" value="1"/>
</dbReference>
<dbReference type="InterPro" id="IPR005224">
    <property type="entry name" value="SfsA"/>
</dbReference>
<dbReference type="Gene3D" id="2.40.50.580">
    <property type="match status" value="1"/>
</dbReference>
<evidence type="ECO:0000259" key="3">
    <source>
        <dbReference type="Pfam" id="PF17746"/>
    </source>
</evidence>
<dbReference type="NCBIfam" id="TIGR00230">
    <property type="entry name" value="sfsA"/>
    <property type="match status" value="1"/>
</dbReference>
<protein>
    <recommendedName>
        <fullName evidence="1">Sugar fermentation stimulation protein homolog</fullName>
    </recommendedName>
</protein>
<evidence type="ECO:0000313" key="5">
    <source>
        <dbReference type="Proteomes" id="UP000001400"/>
    </source>
</evidence>
<evidence type="ECO:0000256" key="1">
    <source>
        <dbReference type="HAMAP-Rule" id="MF_00095"/>
    </source>
</evidence>
<dbReference type="CDD" id="cd22357">
    <property type="entry name" value="SfsA-like"/>
    <property type="match status" value="1"/>
</dbReference>
<dbReference type="PANTHER" id="PTHR30545">
    <property type="entry name" value="SUGAR FERMENTATION STIMULATION PROTEIN A"/>
    <property type="match status" value="1"/>
</dbReference>
<dbReference type="InterPro" id="IPR041465">
    <property type="entry name" value="SfsA_N"/>
</dbReference>
<dbReference type="RefSeq" id="WP_012997244.1">
    <property type="nucleotide sequence ID" value="NC_013926.1"/>
</dbReference>
<dbReference type="Pfam" id="PF03749">
    <property type="entry name" value="SfsA"/>
    <property type="match status" value="1"/>
</dbReference>
<dbReference type="HOGENOM" id="CLU_052299_1_0_2"/>